<keyword evidence="2" id="KW-1185">Reference proteome</keyword>
<protein>
    <submittedName>
        <fullName evidence="1">Uncharacterized protein</fullName>
    </submittedName>
</protein>
<gene>
    <name evidence="1" type="ORF">FA95DRAFT_1602184</name>
</gene>
<dbReference type="EMBL" id="MU275848">
    <property type="protein sequence ID" value="KAI0051941.1"/>
    <property type="molecule type" value="Genomic_DNA"/>
</dbReference>
<reference evidence="1" key="2">
    <citation type="journal article" date="2022" name="New Phytol.">
        <title>Evolutionary transition to the ectomycorrhizal habit in the genomes of a hyperdiverse lineage of mushroom-forming fungi.</title>
        <authorList>
            <person name="Looney B."/>
            <person name="Miyauchi S."/>
            <person name="Morin E."/>
            <person name="Drula E."/>
            <person name="Courty P.E."/>
            <person name="Kohler A."/>
            <person name="Kuo A."/>
            <person name="LaButti K."/>
            <person name="Pangilinan J."/>
            <person name="Lipzen A."/>
            <person name="Riley R."/>
            <person name="Andreopoulos W."/>
            <person name="He G."/>
            <person name="Johnson J."/>
            <person name="Nolan M."/>
            <person name="Tritt A."/>
            <person name="Barry K.W."/>
            <person name="Grigoriev I.V."/>
            <person name="Nagy L.G."/>
            <person name="Hibbett D."/>
            <person name="Henrissat B."/>
            <person name="Matheny P.B."/>
            <person name="Labbe J."/>
            <person name="Martin F.M."/>
        </authorList>
    </citation>
    <scope>NUCLEOTIDE SEQUENCE</scope>
    <source>
        <strain evidence="1">FP105234-sp</strain>
    </source>
</reference>
<reference evidence="1" key="1">
    <citation type="submission" date="2021-02" db="EMBL/GenBank/DDBJ databases">
        <authorList>
            <consortium name="DOE Joint Genome Institute"/>
            <person name="Ahrendt S."/>
            <person name="Looney B.P."/>
            <person name="Miyauchi S."/>
            <person name="Morin E."/>
            <person name="Drula E."/>
            <person name="Courty P.E."/>
            <person name="Chicoki N."/>
            <person name="Fauchery L."/>
            <person name="Kohler A."/>
            <person name="Kuo A."/>
            <person name="Labutti K."/>
            <person name="Pangilinan J."/>
            <person name="Lipzen A."/>
            <person name="Riley R."/>
            <person name="Andreopoulos W."/>
            <person name="He G."/>
            <person name="Johnson J."/>
            <person name="Barry K.W."/>
            <person name="Grigoriev I.V."/>
            <person name="Nagy L."/>
            <person name="Hibbett D."/>
            <person name="Henrissat B."/>
            <person name="Matheny P.B."/>
            <person name="Labbe J."/>
            <person name="Martin F."/>
        </authorList>
    </citation>
    <scope>NUCLEOTIDE SEQUENCE</scope>
    <source>
        <strain evidence="1">FP105234-sp</strain>
    </source>
</reference>
<organism evidence="1 2">
    <name type="scientific">Auriscalpium vulgare</name>
    <dbReference type="NCBI Taxonomy" id="40419"/>
    <lineage>
        <taxon>Eukaryota</taxon>
        <taxon>Fungi</taxon>
        <taxon>Dikarya</taxon>
        <taxon>Basidiomycota</taxon>
        <taxon>Agaricomycotina</taxon>
        <taxon>Agaricomycetes</taxon>
        <taxon>Russulales</taxon>
        <taxon>Auriscalpiaceae</taxon>
        <taxon>Auriscalpium</taxon>
    </lineage>
</organism>
<evidence type="ECO:0000313" key="2">
    <source>
        <dbReference type="Proteomes" id="UP000814033"/>
    </source>
</evidence>
<name>A0ACB8S7N6_9AGAM</name>
<sequence length="347" mass="39394">MATELPLDVQILIIEWAFRSSQSGIVDRATLRACALVCRAWTPTAQRLLFRRIQCVYLYDLQCNIRLIVSALSIHPHLAAHVRYIRMAWPLLPDYDDICLRLLELCRHVEGISFFHQWTYVNKDLSPESDARLRAILLRPVLLSVHGRDSSISTVVQMCSGARVLLLRAGYSNCPLPPTVEALEIRADSLGQCLWLSNPLPALRHLCLMHPMWTDEALCEYLISTGILPQLQSLQIKGYSFPPMKILEQLVQLKTLIVNELPGEHVTLPPTLRHIGYHTWGSPPGMRTELAVDPLRALPDLQLVTVTLYTGQHVRAALAEMCRDTGVDFGTYAQPQYFQQPQNFDWI</sequence>
<accession>A0ACB8S7N6</accession>
<dbReference type="Proteomes" id="UP000814033">
    <property type="component" value="Unassembled WGS sequence"/>
</dbReference>
<proteinExistence type="predicted"/>
<comment type="caution">
    <text evidence="1">The sequence shown here is derived from an EMBL/GenBank/DDBJ whole genome shotgun (WGS) entry which is preliminary data.</text>
</comment>
<evidence type="ECO:0000313" key="1">
    <source>
        <dbReference type="EMBL" id="KAI0051941.1"/>
    </source>
</evidence>